<name>A0AAV7PPL6_PLEWA</name>
<evidence type="ECO:0000313" key="3">
    <source>
        <dbReference type="Proteomes" id="UP001066276"/>
    </source>
</evidence>
<feature type="region of interest" description="Disordered" evidence="1">
    <location>
        <begin position="142"/>
        <end position="258"/>
    </location>
</feature>
<dbReference type="Proteomes" id="UP001066276">
    <property type="component" value="Chromosome 7"/>
</dbReference>
<feature type="compositionally biased region" description="Low complexity" evidence="1">
    <location>
        <begin position="247"/>
        <end position="258"/>
    </location>
</feature>
<dbReference type="AlphaFoldDB" id="A0AAV7PPL6"/>
<protein>
    <submittedName>
        <fullName evidence="2">Uncharacterized protein</fullName>
    </submittedName>
</protein>
<feature type="region of interest" description="Disordered" evidence="1">
    <location>
        <begin position="107"/>
        <end position="130"/>
    </location>
</feature>
<proteinExistence type="predicted"/>
<evidence type="ECO:0000256" key="1">
    <source>
        <dbReference type="SAM" id="MobiDB-lite"/>
    </source>
</evidence>
<keyword evidence="3" id="KW-1185">Reference proteome</keyword>
<feature type="compositionally biased region" description="Low complexity" evidence="1">
    <location>
        <begin position="165"/>
        <end position="187"/>
    </location>
</feature>
<sequence length="258" mass="27277">MKRPTRTTTTVGRMICPIETVGVSGGVQLSFLSVGSSLCRFPLQLVVTFPAREDIRCSALPRGEHSMNDTFSAPRRLSVVYSGPSRAQPGPVLSPAWPGQAQLAGPRLYLRRGRPPPTGPQARPRPRHTQRLISEARVRAHLAERPDADPPAEGADPDKDPRGPHPAAAHAHLLYSVPSPSSSSRGASGLGRGPRDTPLQGARPRHPRQSGPGQSAAVAGEDPGGTQEDLTGNKRHPPPTRQEQPEATAAGAGRAALL</sequence>
<comment type="caution">
    <text evidence="2">The sequence shown here is derived from an EMBL/GenBank/DDBJ whole genome shotgun (WGS) entry which is preliminary data.</text>
</comment>
<accession>A0AAV7PPL6</accession>
<reference evidence="2" key="1">
    <citation type="journal article" date="2022" name="bioRxiv">
        <title>Sequencing and chromosome-scale assembly of the giantPleurodeles waltlgenome.</title>
        <authorList>
            <person name="Brown T."/>
            <person name="Elewa A."/>
            <person name="Iarovenko S."/>
            <person name="Subramanian E."/>
            <person name="Araus A.J."/>
            <person name="Petzold A."/>
            <person name="Susuki M."/>
            <person name="Suzuki K.-i.T."/>
            <person name="Hayashi T."/>
            <person name="Toyoda A."/>
            <person name="Oliveira C."/>
            <person name="Osipova E."/>
            <person name="Leigh N.D."/>
            <person name="Simon A."/>
            <person name="Yun M.H."/>
        </authorList>
    </citation>
    <scope>NUCLEOTIDE SEQUENCE</scope>
    <source>
        <strain evidence="2">20211129_DDA</strain>
        <tissue evidence="2">Liver</tissue>
    </source>
</reference>
<organism evidence="2 3">
    <name type="scientific">Pleurodeles waltl</name>
    <name type="common">Iberian ribbed newt</name>
    <dbReference type="NCBI Taxonomy" id="8319"/>
    <lineage>
        <taxon>Eukaryota</taxon>
        <taxon>Metazoa</taxon>
        <taxon>Chordata</taxon>
        <taxon>Craniata</taxon>
        <taxon>Vertebrata</taxon>
        <taxon>Euteleostomi</taxon>
        <taxon>Amphibia</taxon>
        <taxon>Batrachia</taxon>
        <taxon>Caudata</taxon>
        <taxon>Salamandroidea</taxon>
        <taxon>Salamandridae</taxon>
        <taxon>Pleurodelinae</taxon>
        <taxon>Pleurodeles</taxon>
    </lineage>
</organism>
<dbReference type="EMBL" id="JANPWB010000011">
    <property type="protein sequence ID" value="KAJ1129277.1"/>
    <property type="molecule type" value="Genomic_DNA"/>
</dbReference>
<evidence type="ECO:0000313" key="2">
    <source>
        <dbReference type="EMBL" id="KAJ1129277.1"/>
    </source>
</evidence>
<gene>
    <name evidence="2" type="ORF">NDU88_007648</name>
</gene>